<feature type="domain" description="GH18" evidence="6">
    <location>
        <begin position="20"/>
        <end position="378"/>
    </location>
</feature>
<reference evidence="7 8" key="1">
    <citation type="submission" date="2024-08" db="EMBL/GenBank/DDBJ databases">
        <authorList>
            <person name="Will J Nash"/>
            <person name="Angela Man"/>
            <person name="Seanna McTaggart"/>
            <person name="Kendall Baker"/>
            <person name="Tom Barker"/>
            <person name="Leah Catchpole"/>
            <person name="Alex Durrant"/>
            <person name="Karim Gharbi"/>
            <person name="Naomi Irish"/>
            <person name="Gemy Kaithakottil"/>
            <person name="Debby Ku"/>
            <person name="Aaliyah Providence"/>
            <person name="Felix Shaw"/>
            <person name="David Swarbreck"/>
            <person name="Chris Watkins"/>
            <person name="Ann M. McCartney"/>
            <person name="Giulio Formenti"/>
            <person name="Alice Mouton"/>
            <person name="Noel Vella"/>
            <person name="Bjorn M von Reumont"/>
            <person name="Adriana Vella"/>
            <person name="Wilfried Haerty"/>
        </authorList>
    </citation>
    <scope>NUCLEOTIDE SEQUENCE [LARGE SCALE GENOMIC DNA]</scope>
</reference>
<dbReference type="Gene3D" id="3.10.50.10">
    <property type="match status" value="1"/>
</dbReference>
<protein>
    <recommendedName>
        <fullName evidence="6">GH18 domain-containing protein</fullName>
    </recommendedName>
</protein>
<dbReference type="InterPro" id="IPR011583">
    <property type="entry name" value="Chitinase_II/V-like_cat"/>
</dbReference>
<evidence type="ECO:0000313" key="8">
    <source>
        <dbReference type="Proteomes" id="UP001642520"/>
    </source>
</evidence>
<dbReference type="CDD" id="cd02872">
    <property type="entry name" value="GH18_chitolectin_chitotriosidase"/>
    <property type="match status" value="1"/>
</dbReference>
<evidence type="ECO:0000256" key="2">
    <source>
        <dbReference type="ARBA" id="ARBA00023295"/>
    </source>
</evidence>
<dbReference type="InterPro" id="IPR029070">
    <property type="entry name" value="Chitinase_insertion_sf"/>
</dbReference>
<dbReference type="Proteomes" id="UP001642520">
    <property type="component" value="Unassembled WGS sequence"/>
</dbReference>
<sequence>MKIILLAVFLAIAGTSIAEKKIICYYESWATYRNGAGKYTIEDINVQMCTHVVYSFIGINTSGTIKLLDDAENLSKFTSFIKRHPGVKALISIGGSSEKSAKFSNVVRNAGIRATFVKNAVDFLKKYNFDGLDVDWEYPNQGADTLKSDRENFVRLLKELKNAFNGKYSLSAAVAAEANSAKKSYIIPEISQLLDFINVMTYDFNGDWNPYTGMNAPLNPTSKEDSYEKTLNVKAAIRYWLSQGAPAHKIIVGIPFYGRSFTLKDPKDHRVHAPTTGPGKPGQYTKEAGYIGYNELCLYLKNNDWHVVRDEQQGVPYAYKDNQWISYDDAQSIQRKVEFINSEKLGGAMIWPIDLDDFHGNCGKKYPLLSTLYNGLKR</sequence>
<keyword evidence="2 3" id="KW-0326">Glycosidase</keyword>
<dbReference type="PANTHER" id="PTHR11177">
    <property type="entry name" value="CHITINASE"/>
    <property type="match status" value="1"/>
</dbReference>
<keyword evidence="8" id="KW-1185">Reference proteome</keyword>
<evidence type="ECO:0000259" key="6">
    <source>
        <dbReference type="PROSITE" id="PS51910"/>
    </source>
</evidence>
<dbReference type="InterPro" id="IPR017853">
    <property type="entry name" value="GH"/>
</dbReference>
<feature type="chain" id="PRO_5046453857" description="GH18 domain-containing protein" evidence="5">
    <location>
        <begin position="19"/>
        <end position="378"/>
    </location>
</feature>
<evidence type="ECO:0000256" key="4">
    <source>
        <dbReference type="RuleBase" id="RU004453"/>
    </source>
</evidence>
<dbReference type="PANTHER" id="PTHR11177:SF360">
    <property type="entry name" value="CHITINASE 4-RELATED"/>
    <property type="match status" value="1"/>
</dbReference>
<accession>A0ABP1PCB4</accession>
<name>A0ABP1PCB4_XYLVO</name>
<dbReference type="PROSITE" id="PS01095">
    <property type="entry name" value="GH18_1"/>
    <property type="match status" value="1"/>
</dbReference>
<dbReference type="Pfam" id="PF00704">
    <property type="entry name" value="Glyco_hydro_18"/>
    <property type="match status" value="1"/>
</dbReference>
<dbReference type="InterPro" id="IPR001579">
    <property type="entry name" value="Glyco_hydro_18_chit_AS"/>
</dbReference>
<dbReference type="InterPro" id="IPR001223">
    <property type="entry name" value="Glyco_hydro18_cat"/>
</dbReference>
<evidence type="ECO:0000256" key="5">
    <source>
        <dbReference type="SAM" id="SignalP"/>
    </source>
</evidence>
<comment type="similarity">
    <text evidence="4">Belongs to the glycosyl hydrolase 18 family.</text>
</comment>
<dbReference type="Gene3D" id="3.20.20.80">
    <property type="entry name" value="Glycosidases"/>
    <property type="match status" value="1"/>
</dbReference>
<dbReference type="SUPFAM" id="SSF51445">
    <property type="entry name" value="(Trans)glycosidases"/>
    <property type="match status" value="1"/>
</dbReference>
<proteinExistence type="inferred from homology"/>
<dbReference type="SUPFAM" id="SSF54556">
    <property type="entry name" value="Chitinase insertion domain"/>
    <property type="match status" value="1"/>
</dbReference>
<dbReference type="EMBL" id="CAXAJV020001300">
    <property type="protein sequence ID" value="CAL7949852.1"/>
    <property type="molecule type" value="Genomic_DNA"/>
</dbReference>
<dbReference type="SMART" id="SM00636">
    <property type="entry name" value="Glyco_18"/>
    <property type="match status" value="1"/>
</dbReference>
<feature type="signal peptide" evidence="5">
    <location>
        <begin position="1"/>
        <end position="18"/>
    </location>
</feature>
<dbReference type="InterPro" id="IPR050314">
    <property type="entry name" value="Glycosyl_Hydrlase_18"/>
</dbReference>
<comment type="caution">
    <text evidence="7">The sequence shown here is derived from an EMBL/GenBank/DDBJ whole genome shotgun (WGS) entry which is preliminary data.</text>
</comment>
<keyword evidence="5" id="KW-0732">Signal</keyword>
<keyword evidence="1 3" id="KW-0378">Hydrolase</keyword>
<evidence type="ECO:0000313" key="7">
    <source>
        <dbReference type="EMBL" id="CAL7949852.1"/>
    </source>
</evidence>
<organism evidence="7 8">
    <name type="scientific">Xylocopa violacea</name>
    <name type="common">Violet carpenter bee</name>
    <name type="synonym">Apis violacea</name>
    <dbReference type="NCBI Taxonomy" id="135666"/>
    <lineage>
        <taxon>Eukaryota</taxon>
        <taxon>Metazoa</taxon>
        <taxon>Ecdysozoa</taxon>
        <taxon>Arthropoda</taxon>
        <taxon>Hexapoda</taxon>
        <taxon>Insecta</taxon>
        <taxon>Pterygota</taxon>
        <taxon>Neoptera</taxon>
        <taxon>Endopterygota</taxon>
        <taxon>Hymenoptera</taxon>
        <taxon>Apocrita</taxon>
        <taxon>Aculeata</taxon>
        <taxon>Apoidea</taxon>
        <taxon>Anthophila</taxon>
        <taxon>Apidae</taxon>
        <taxon>Xylocopa</taxon>
        <taxon>Xylocopa</taxon>
    </lineage>
</organism>
<gene>
    <name evidence="7" type="ORF">XYLVIOL_LOCUS9626</name>
</gene>
<dbReference type="PROSITE" id="PS51910">
    <property type="entry name" value="GH18_2"/>
    <property type="match status" value="1"/>
</dbReference>
<evidence type="ECO:0000256" key="3">
    <source>
        <dbReference type="RuleBase" id="RU000489"/>
    </source>
</evidence>
<evidence type="ECO:0000256" key="1">
    <source>
        <dbReference type="ARBA" id="ARBA00022801"/>
    </source>
</evidence>